<dbReference type="NCBIfam" id="TIGR01167">
    <property type="entry name" value="LPXTG_anchor"/>
    <property type="match status" value="1"/>
</dbReference>
<dbReference type="RefSeq" id="WP_380165421.1">
    <property type="nucleotide sequence ID" value="NZ_JBHTNU010000009.1"/>
</dbReference>
<dbReference type="Proteomes" id="UP001597282">
    <property type="component" value="Unassembled WGS sequence"/>
</dbReference>
<feature type="compositionally biased region" description="Basic and acidic residues" evidence="1">
    <location>
        <begin position="213"/>
        <end position="226"/>
    </location>
</feature>
<reference evidence="4" key="1">
    <citation type="journal article" date="2019" name="Int. J. Syst. Evol. Microbiol.">
        <title>The Global Catalogue of Microorganisms (GCM) 10K type strain sequencing project: providing services to taxonomists for standard genome sequencing and annotation.</title>
        <authorList>
            <consortium name="The Broad Institute Genomics Platform"/>
            <consortium name="The Broad Institute Genome Sequencing Center for Infectious Disease"/>
            <person name="Wu L."/>
            <person name="Ma J."/>
        </authorList>
    </citation>
    <scope>NUCLEOTIDE SEQUENCE [LARGE SCALE GENOMIC DNA]</scope>
    <source>
        <strain evidence="4">S1</strain>
    </source>
</reference>
<evidence type="ECO:0000256" key="2">
    <source>
        <dbReference type="SAM" id="SignalP"/>
    </source>
</evidence>
<dbReference type="EMBL" id="JBHTNU010000009">
    <property type="protein sequence ID" value="MFD1427420.1"/>
    <property type="molecule type" value="Genomic_DNA"/>
</dbReference>
<accession>A0ABW4C9J0</accession>
<protein>
    <submittedName>
        <fullName evidence="3">LPXTG cell wall anchor domain-containing protein</fullName>
    </submittedName>
</protein>
<gene>
    <name evidence="3" type="ORF">ACFQ4Y_10840</name>
</gene>
<sequence>MVVHKKRLAAITSFTVVGLMATSPVYANPAEGLSEEAKEQTSPASPEIQPELGNNEISLESPIAFPVTNLDQTRTQDNLGGSDHKSGGSDENPGENIGDEPDPTDPGDDPGEEPDPTDPGDNPGPEPDPEDPGDTPDPGTDPEEPGNNNPGEDNPGENNPGDGNPGEDNPGDDGNDGGITQPEPTDPGTPPHNPESVNTLPHAKDQQQLASKDGAEPSKTEEEGGKLPKTSVSHPTQMAGGLMMSLLGAAMLFIRRFRSNGA</sequence>
<proteinExistence type="predicted"/>
<keyword evidence="4" id="KW-1185">Reference proteome</keyword>
<feature type="compositionally biased region" description="Low complexity" evidence="1">
    <location>
        <begin position="145"/>
        <end position="168"/>
    </location>
</feature>
<organism evidence="3 4">
    <name type="scientific">Kroppenstedtia sanguinis</name>
    <dbReference type="NCBI Taxonomy" id="1380684"/>
    <lineage>
        <taxon>Bacteria</taxon>
        <taxon>Bacillati</taxon>
        <taxon>Bacillota</taxon>
        <taxon>Bacilli</taxon>
        <taxon>Bacillales</taxon>
        <taxon>Thermoactinomycetaceae</taxon>
        <taxon>Kroppenstedtia</taxon>
    </lineage>
</organism>
<evidence type="ECO:0000313" key="4">
    <source>
        <dbReference type="Proteomes" id="UP001597282"/>
    </source>
</evidence>
<feature type="chain" id="PRO_5045104107" evidence="2">
    <location>
        <begin position="28"/>
        <end position="262"/>
    </location>
</feature>
<keyword evidence="2" id="KW-0732">Signal</keyword>
<feature type="region of interest" description="Disordered" evidence="1">
    <location>
        <begin position="30"/>
        <end position="236"/>
    </location>
</feature>
<feature type="compositionally biased region" description="Acidic residues" evidence="1">
    <location>
        <begin position="127"/>
        <end position="144"/>
    </location>
</feature>
<evidence type="ECO:0000256" key="1">
    <source>
        <dbReference type="SAM" id="MobiDB-lite"/>
    </source>
</evidence>
<evidence type="ECO:0000313" key="3">
    <source>
        <dbReference type="EMBL" id="MFD1427420.1"/>
    </source>
</evidence>
<feature type="compositionally biased region" description="Pro residues" evidence="1">
    <location>
        <begin position="184"/>
        <end position="193"/>
    </location>
</feature>
<comment type="caution">
    <text evidence="3">The sequence shown here is derived from an EMBL/GenBank/DDBJ whole genome shotgun (WGS) entry which is preliminary data.</text>
</comment>
<feature type="signal peptide" evidence="2">
    <location>
        <begin position="1"/>
        <end position="27"/>
    </location>
</feature>
<feature type="compositionally biased region" description="Polar residues" evidence="1">
    <location>
        <begin position="69"/>
        <end position="79"/>
    </location>
</feature>
<feature type="compositionally biased region" description="Acidic residues" evidence="1">
    <location>
        <begin position="97"/>
        <end position="118"/>
    </location>
</feature>
<name>A0ABW4C9J0_9BACL</name>